<dbReference type="InterPro" id="IPR027417">
    <property type="entry name" value="P-loop_NTPase"/>
</dbReference>
<dbReference type="PANTHER" id="PTHR10887">
    <property type="entry name" value="DNA2/NAM7 HELICASE FAMILY"/>
    <property type="match status" value="1"/>
</dbReference>
<accession>A0A485K3B2</accession>
<proteinExistence type="predicted"/>
<dbReference type="GO" id="GO:0043186">
    <property type="term" value="C:P granule"/>
    <property type="evidence" value="ECO:0007669"/>
    <property type="project" value="TreeGrafter"/>
</dbReference>
<gene>
    <name evidence="3" type="primary">Aste57867_308</name>
    <name evidence="2" type="ORF">As57867_000308</name>
    <name evidence="3" type="ORF">ASTE57867_308</name>
</gene>
<dbReference type="Proteomes" id="UP000332933">
    <property type="component" value="Unassembled WGS sequence"/>
</dbReference>
<evidence type="ECO:0000313" key="2">
    <source>
        <dbReference type="EMBL" id="KAF0720431.1"/>
    </source>
</evidence>
<organism evidence="3 4">
    <name type="scientific">Aphanomyces stellatus</name>
    <dbReference type="NCBI Taxonomy" id="120398"/>
    <lineage>
        <taxon>Eukaryota</taxon>
        <taxon>Sar</taxon>
        <taxon>Stramenopiles</taxon>
        <taxon>Oomycota</taxon>
        <taxon>Saprolegniomycetes</taxon>
        <taxon>Saprolegniales</taxon>
        <taxon>Verrucalvaceae</taxon>
        <taxon>Aphanomyces</taxon>
    </lineage>
</organism>
<dbReference type="AlphaFoldDB" id="A0A485K3B2"/>
<reference evidence="2" key="2">
    <citation type="submission" date="2019-06" db="EMBL/GenBank/DDBJ databases">
        <title>Genomics analysis of Aphanomyces spp. identifies a new class of oomycete effector associated with host adaptation.</title>
        <authorList>
            <person name="Gaulin E."/>
        </authorList>
    </citation>
    <scope>NUCLEOTIDE SEQUENCE</scope>
    <source>
        <strain evidence="2">CBS 578.67</strain>
    </source>
</reference>
<protein>
    <submittedName>
        <fullName evidence="3">Aste57867_308 protein</fullName>
    </submittedName>
</protein>
<dbReference type="Pfam" id="PF13087">
    <property type="entry name" value="AAA_12"/>
    <property type="match status" value="1"/>
</dbReference>
<sequence>MAEIGIITPYAKQRIKLQQAAAARGWTGLTIGSVEQFQGGERRVILVSTVRSSTAFFDDDAAFNLGFVAHPKRFNVAVTRAQALLIVVGNPDILETSDVWQTFLEHCVRRGACTGRLPTRATAAVRARVTTTMTTRTSK</sequence>
<evidence type="ECO:0000313" key="3">
    <source>
        <dbReference type="EMBL" id="VFT77534.1"/>
    </source>
</evidence>
<reference evidence="3 4" key="1">
    <citation type="submission" date="2019-03" db="EMBL/GenBank/DDBJ databases">
        <authorList>
            <person name="Gaulin E."/>
            <person name="Dumas B."/>
        </authorList>
    </citation>
    <scope>NUCLEOTIDE SEQUENCE [LARGE SCALE GENOMIC DNA]</scope>
    <source>
        <strain evidence="3">CBS 568.67</strain>
    </source>
</reference>
<dbReference type="EMBL" id="VJMH01000014">
    <property type="protein sequence ID" value="KAF0720431.1"/>
    <property type="molecule type" value="Genomic_DNA"/>
</dbReference>
<name>A0A485K3B2_9STRA</name>
<feature type="domain" description="DNA2/NAM7 helicase-like C-terminal" evidence="1">
    <location>
        <begin position="3"/>
        <end position="91"/>
    </location>
</feature>
<dbReference type="EMBL" id="CAADRA010000014">
    <property type="protein sequence ID" value="VFT77534.1"/>
    <property type="molecule type" value="Genomic_DNA"/>
</dbReference>
<dbReference type="PANTHER" id="PTHR10887:SF322">
    <property type="entry name" value="HELICASE MOV-10"/>
    <property type="match status" value="1"/>
</dbReference>
<dbReference type="GO" id="GO:0005829">
    <property type="term" value="C:cytosol"/>
    <property type="evidence" value="ECO:0007669"/>
    <property type="project" value="TreeGrafter"/>
</dbReference>
<dbReference type="InterPro" id="IPR047187">
    <property type="entry name" value="SF1_C_Upf1"/>
</dbReference>
<evidence type="ECO:0000313" key="4">
    <source>
        <dbReference type="Proteomes" id="UP000332933"/>
    </source>
</evidence>
<dbReference type="InterPro" id="IPR045055">
    <property type="entry name" value="DNA2/NAM7-like"/>
</dbReference>
<dbReference type="InterPro" id="IPR041679">
    <property type="entry name" value="DNA2/NAM7-like_C"/>
</dbReference>
<dbReference type="Gene3D" id="3.40.50.300">
    <property type="entry name" value="P-loop containing nucleotide triphosphate hydrolases"/>
    <property type="match status" value="1"/>
</dbReference>
<dbReference type="OrthoDB" id="6513042at2759"/>
<dbReference type="CDD" id="cd18808">
    <property type="entry name" value="SF1_C_Upf1"/>
    <property type="match status" value="1"/>
</dbReference>
<dbReference type="GO" id="GO:0035194">
    <property type="term" value="P:regulatory ncRNA-mediated post-transcriptional gene silencing"/>
    <property type="evidence" value="ECO:0007669"/>
    <property type="project" value="TreeGrafter"/>
</dbReference>
<evidence type="ECO:0000259" key="1">
    <source>
        <dbReference type="Pfam" id="PF13087"/>
    </source>
</evidence>
<dbReference type="SUPFAM" id="SSF52540">
    <property type="entry name" value="P-loop containing nucleoside triphosphate hydrolases"/>
    <property type="match status" value="1"/>
</dbReference>
<keyword evidence="4" id="KW-1185">Reference proteome</keyword>